<sequence length="102" mass="11827">MRNGVHAPPPLRTRFRIRRYLPRDEGRKVNMDVISRNGTNRFCASPRIEMRGEECFSYSSLDSAPDRTFREFLLREIHAPGTVTVTVKVFMFGLVLLLFVPL</sequence>
<feature type="transmembrane region" description="Helical" evidence="1">
    <location>
        <begin position="77"/>
        <end position="100"/>
    </location>
</feature>
<comment type="caution">
    <text evidence="2">The sequence shown here is derived from an EMBL/GenBank/DDBJ whole genome shotgun (WGS) entry which is preliminary data.</text>
</comment>
<organism evidence="2 3">
    <name type="scientific">Larinioides sclopetarius</name>
    <dbReference type="NCBI Taxonomy" id="280406"/>
    <lineage>
        <taxon>Eukaryota</taxon>
        <taxon>Metazoa</taxon>
        <taxon>Ecdysozoa</taxon>
        <taxon>Arthropoda</taxon>
        <taxon>Chelicerata</taxon>
        <taxon>Arachnida</taxon>
        <taxon>Araneae</taxon>
        <taxon>Araneomorphae</taxon>
        <taxon>Entelegynae</taxon>
        <taxon>Araneoidea</taxon>
        <taxon>Araneidae</taxon>
        <taxon>Larinioides</taxon>
    </lineage>
</organism>
<accession>A0AAV1ZEV6</accession>
<dbReference type="Proteomes" id="UP001497382">
    <property type="component" value="Unassembled WGS sequence"/>
</dbReference>
<evidence type="ECO:0000313" key="2">
    <source>
        <dbReference type="EMBL" id="CAL1270010.1"/>
    </source>
</evidence>
<evidence type="ECO:0000313" key="3">
    <source>
        <dbReference type="Proteomes" id="UP001497382"/>
    </source>
</evidence>
<keyword evidence="3" id="KW-1185">Reference proteome</keyword>
<protein>
    <submittedName>
        <fullName evidence="2">Uncharacterized protein</fullName>
    </submittedName>
</protein>
<dbReference type="EMBL" id="CAXIEN010000045">
    <property type="protein sequence ID" value="CAL1270010.1"/>
    <property type="molecule type" value="Genomic_DNA"/>
</dbReference>
<dbReference type="AlphaFoldDB" id="A0AAV1ZEV6"/>
<gene>
    <name evidence="2" type="ORF">LARSCL_LOCUS5054</name>
</gene>
<keyword evidence="1" id="KW-1133">Transmembrane helix</keyword>
<keyword evidence="1" id="KW-0812">Transmembrane</keyword>
<evidence type="ECO:0000256" key="1">
    <source>
        <dbReference type="SAM" id="Phobius"/>
    </source>
</evidence>
<name>A0AAV1ZEV6_9ARAC</name>
<reference evidence="2 3" key="1">
    <citation type="submission" date="2024-04" db="EMBL/GenBank/DDBJ databases">
        <authorList>
            <person name="Rising A."/>
            <person name="Reimegard J."/>
            <person name="Sonavane S."/>
            <person name="Akerstrom W."/>
            <person name="Nylinder S."/>
            <person name="Hedman E."/>
            <person name="Kallberg Y."/>
        </authorList>
    </citation>
    <scope>NUCLEOTIDE SEQUENCE [LARGE SCALE GENOMIC DNA]</scope>
</reference>
<proteinExistence type="predicted"/>
<keyword evidence="1" id="KW-0472">Membrane</keyword>